<dbReference type="Pfam" id="PF13409">
    <property type="entry name" value="GST_N_2"/>
    <property type="match status" value="1"/>
</dbReference>
<dbReference type="CDD" id="cd03194">
    <property type="entry name" value="GST_C_3"/>
    <property type="match status" value="1"/>
</dbReference>
<proteinExistence type="predicted"/>
<dbReference type="RefSeq" id="WP_199466886.1">
    <property type="nucleotide sequence ID" value="NZ_JAEMNX010000002.1"/>
</dbReference>
<organism evidence="2 3">
    <name type="scientific">Marinomonas transparens</name>
    <dbReference type="NCBI Taxonomy" id="2795388"/>
    <lineage>
        <taxon>Bacteria</taxon>
        <taxon>Pseudomonadati</taxon>
        <taxon>Pseudomonadota</taxon>
        <taxon>Gammaproteobacteria</taxon>
        <taxon>Oceanospirillales</taxon>
        <taxon>Oceanospirillaceae</taxon>
        <taxon>Marinomonas</taxon>
    </lineage>
</organism>
<name>A0A934JTE2_9GAMM</name>
<comment type="caution">
    <text evidence="2">The sequence shown here is derived from an EMBL/GenBank/DDBJ whole genome shotgun (WGS) entry which is preliminary data.</text>
</comment>
<dbReference type="AlphaFoldDB" id="A0A934JTE2"/>
<dbReference type="Proteomes" id="UP000628710">
    <property type="component" value="Unassembled WGS sequence"/>
</dbReference>
<protein>
    <submittedName>
        <fullName evidence="2">Glutathione S-transferase</fullName>
    </submittedName>
</protein>
<reference evidence="2" key="1">
    <citation type="submission" date="2020-12" db="EMBL/GenBank/DDBJ databases">
        <title>Marinomonas arctica sp. nov., a psychrotolerant bacterium isolated from the Arctic.</title>
        <authorList>
            <person name="Zhang Y."/>
        </authorList>
    </citation>
    <scope>NUCLEOTIDE SEQUENCE</scope>
    <source>
        <strain evidence="2">C1424</strain>
    </source>
</reference>
<dbReference type="PANTHER" id="PTHR42673">
    <property type="entry name" value="MALEYLACETOACETATE ISOMERASE"/>
    <property type="match status" value="1"/>
</dbReference>
<dbReference type="GO" id="GO:0006749">
    <property type="term" value="P:glutathione metabolic process"/>
    <property type="evidence" value="ECO:0007669"/>
    <property type="project" value="TreeGrafter"/>
</dbReference>
<dbReference type="EMBL" id="JAEMNX010000002">
    <property type="protein sequence ID" value="MBJ7536712.1"/>
    <property type="molecule type" value="Genomic_DNA"/>
</dbReference>
<evidence type="ECO:0000313" key="3">
    <source>
        <dbReference type="Proteomes" id="UP000628710"/>
    </source>
</evidence>
<dbReference type="PANTHER" id="PTHR42673:SF4">
    <property type="entry name" value="MALEYLACETOACETATE ISOMERASE"/>
    <property type="match status" value="1"/>
</dbReference>
<dbReference type="InterPro" id="IPR036249">
    <property type="entry name" value="Thioredoxin-like_sf"/>
</dbReference>
<dbReference type="GO" id="GO:0016034">
    <property type="term" value="F:maleylacetoacetate isomerase activity"/>
    <property type="evidence" value="ECO:0007669"/>
    <property type="project" value="TreeGrafter"/>
</dbReference>
<dbReference type="GO" id="GO:0006559">
    <property type="term" value="P:L-phenylalanine catabolic process"/>
    <property type="evidence" value="ECO:0007669"/>
    <property type="project" value="TreeGrafter"/>
</dbReference>
<feature type="domain" description="GST N-terminal" evidence="1">
    <location>
        <begin position="1"/>
        <end position="79"/>
    </location>
</feature>
<dbReference type="SUPFAM" id="SSF47616">
    <property type="entry name" value="GST C-terminal domain-like"/>
    <property type="match status" value="1"/>
</dbReference>
<dbReference type="Gene3D" id="3.40.30.10">
    <property type="entry name" value="Glutaredoxin"/>
    <property type="match status" value="1"/>
</dbReference>
<dbReference type="SUPFAM" id="SSF52833">
    <property type="entry name" value="Thioredoxin-like"/>
    <property type="match status" value="1"/>
</dbReference>
<dbReference type="GO" id="GO:0004364">
    <property type="term" value="F:glutathione transferase activity"/>
    <property type="evidence" value="ECO:0007669"/>
    <property type="project" value="TreeGrafter"/>
</dbReference>
<dbReference type="PROSITE" id="PS50404">
    <property type="entry name" value="GST_NTER"/>
    <property type="match status" value="1"/>
</dbReference>
<dbReference type="InterPro" id="IPR036282">
    <property type="entry name" value="Glutathione-S-Trfase_C_sf"/>
</dbReference>
<sequence>MQLVVGTLSTWSSRAWICSQLAGVKLDLIWIDLSKSGYKTEVLKYAPTGLVPALLDDGLVVHDSLAIVEYLNELSGGALYPVDSSQRAIARSLCMEMHAGFMNLRSQCPFSLGAVAPLVDINDSIQIEISRVEAIFSQAKLPFMFEQAGAVDAFYAILAYRLQSYGIVLEGKAGEYQQSLLEWPLLQQAIKLR</sequence>
<evidence type="ECO:0000313" key="2">
    <source>
        <dbReference type="EMBL" id="MBJ7536712.1"/>
    </source>
</evidence>
<dbReference type="InterPro" id="IPR004045">
    <property type="entry name" value="Glutathione_S-Trfase_N"/>
</dbReference>
<dbReference type="Gene3D" id="1.20.1050.10">
    <property type="match status" value="1"/>
</dbReference>
<keyword evidence="3" id="KW-1185">Reference proteome</keyword>
<gene>
    <name evidence="2" type="ORF">I8J31_03365</name>
</gene>
<evidence type="ECO:0000259" key="1">
    <source>
        <dbReference type="PROSITE" id="PS50404"/>
    </source>
</evidence>
<accession>A0A934JTE2</accession>